<accession>A0A9Q3FU83</accession>
<dbReference type="Proteomes" id="UP000765509">
    <property type="component" value="Unassembled WGS sequence"/>
</dbReference>
<sequence length="309" mass="34426">MHCEEKVPCASLRFIGKPGGCGDRLKLHTNRRPQSSLTPQRVLQSFIQKHSLKTWSTSTPWTSPAPQDQVHSQCYSYFYQKDGCVYSSPDQSRCAAPPKQCPQPVPPMIYPPRNESCPPNQDSYSSNQNYPSNQNSYPSNQDYSSSNHDSYPPSRNDYSQNQFSKRARYALARRYDNTEKAFTIGGGSGICRSYDTNNDEGACLWSGPSSNGGDPNTAGWLNGALRGNCNKRLYLQRRDCPDSVIPVRVIDGCSFNTNDLAVGCFQIALTNKTFYKLNPTPQEIANNGVMQVSWDFDNLNGCSPEEGPI</sequence>
<keyword evidence="3" id="KW-1185">Reference proteome</keyword>
<dbReference type="EMBL" id="AVOT02051291">
    <property type="protein sequence ID" value="MBW0546303.1"/>
    <property type="molecule type" value="Genomic_DNA"/>
</dbReference>
<dbReference type="AlphaFoldDB" id="A0A9Q3FU83"/>
<gene>
    <name evidence="2" type="ORF">O181_086018</name>
</gene>
<organism evidence="2 3">
    <name type="scientific">Austropuccinia psidii MF-1</name>
    <dbReference type="NCBI Taxonomy" id="1389203"/>
    <lineage>
        <taxon>Eukaryota</taxon>
        <taxon>Fungi</taxon>
        <taxon>Dikarya</taxon>
        <taxon>Basidiomycota</taxon>
        <taxon>Pucciniomycotina</taxon>
        <taxon>Pucciniomycetes</taxon>
        <taxon>Pucciniales</taxon>
        <taxon>Sphaerophragmiaceae</taxon>
        <taxon>Austropuccinia</taxon>
    </lineage>
</organism>
<evidence type="ECO:0000313" key="3">
    <source>
        <dbReference type="Proteomes" id="UP000765509"/>
    </source>
</evidence>
<feature type="region of interest" description="Disordered" evidence="1">
    <location>
        <begin position="105"/>
        <end position="162"/>
    </location>
</feature>
<evidence type="ECO:0000313" key="2">
    <source>
        <dbReference type="EMBL" id="MBW0546303.1"/>
    </source>
</evidence>
<feature type="compositionally biased region" description="Low complexity" evidence="1">
    <location>
        <begin position="118"/>
        <end position="147"/>
    </location>
</feature>
<proteinExistence type="predicted"/>
<reference evidence="2" key="1">
    <citation type="submission" date="2021-03" db="EMBL/GenBank/DDBJ databases">
        <title>Draft genome sequence of rust myrtle Austropuccinia psidii MF-1, a brazilian biotype.</title>
        <authorList>
            <person name="Quecine M.C."/>
            <person name="Pachon D.M.R."/>
            <person name="Bonatelli M.L."/>
            <person name="Correr F.H."/>
            <person name="Franceschini L.M."/>
            <person name="Leite T.F."/>
            <person name="Margarido G.R.A."/>
            <person name="Almeida C.A."/>
            <person name="Ferrarezi J.A."/>
            <person name="Labate C.A."/>
        </authorList>
    </citation>
    <scope>NUCLEOTIDE SEQUENCE</scope>
    <source>
        <strain evidence="2">MF-1</strain>
    </source>
</reference>
<protein>
    <submittedName>
        <fullName evidence="2">Uncharacterized protein</fullName>
    </submittedName>
</protein>
<comment type="caution">
    <text evidence="2">The sequence shown here is derived from an EMBL/GenBank/DDBJ whole genome shotgun (WGS) entry which is preliminary data.</text>
</comment>
<evidence type="ECO:0000256" key="1">
    <source>
        <dbReference type="SAM" id="MobiDB-lite"/>
    </source>
</evidence>
<name>A0A9Q3FU83_9BASI</name>